<dbReference type="InterPro" id="IPR003832">
    <property type="entry name" value="DUF212"/>
</dbReference>
<comment type="caution">
    <text evidence="2">The sequence shown here is derived from an EMBL/GenBank/DDBJ whole genome shotgun (WGS) entry which is preliminary data.</text>
</comment>
<gene>
    <name evidence="2" type="ORF">EOT04_02325</name>
</gene>
<dbReference type="Pfam" id="PF02681">
    <property type="entry name" value="DUF212"/>
    <property type="match status" value="1"/>
</dbReference>
<sequence length="138" mass="14407">MSPYILAPLLAWLLAQILKYFIRSLHDKNLKSYNLLYTSGGMPSAHTAMVIALAATIGVREGLGSSLFAVSAALALITAYDSMHVRRATGEHGAALTELLKTSGSKTVLHQATGHRPLEVLGGAVLGAVVAAAVLSLN</sequence>
<evidence type="ECO:0000313" key="3">
    <source>
        <dbReference type="Proteomes" id="UP000289269"/>
    </source>
</evidence>
<feature type="transmembrane region" description="Helical" evidence="1">
    <location>
        <begin position="6"/>
        <end position="22"/>
    </location>
</feature>
<keyword evidence="1" id="KW-0812">Transmembrane</keyword>
<accession>A0A4Q0AII7</accession>
<evidence type="ECO:0000313" key="2">
    <source>
        <dbReference type="EMBL" id="RWZ79060.1"/>
    </source>
</evidence>
<reference evidence="2" key="1">
    <citation type="submission" date="2019-01" db="EMBL/GenBank/DDBJ databases">
        <title>Genomic signatures and co-occurrence patterns of the ultra-small Saccharimodia (Patescibacteria phylum) suggest a symbiotic lifestyle.</title>
        <authorList>
            <person name="Lemos L."/>
            <person name="Medeiros J."/>
            <person name="Andreote F."/>
            <person name="Fernandes G."/>
            <person name="Varani A."/>
            <person name="Oliveira G."/>
            <person name="Pylro V."/>
        </authorList>
    </citation>
    <scope>NUCLEOTIDE SEQUENCE [LARGE SCALE GENOMIC DNA]</scope>
    <source>
        <strain evidence="2">AMD01</strain>
    </source>
</reference>
<dbReference type="EMBL" id="SCKW01000021">
    <property type="protein sequence ID" value="RWZ79060.1"/>
    <property type="molecule type" value="Genomic_DNA"/>
</dbReference>
<keyword evidence="3" id="KW-1185">Reference proteome</keyword>
<feature type="transmembrane region" description="Helical" evidence="1">
    <location>
        <begin position="118"/>
        <end position="137"/>
    </location>
</feature>
<feature type="transmembrane region" description="Helical" evidence="1">
    <location>
        <begin position="34"/>
        <end position="57"/>
    </location>
</feature>
<evidence type="ECO:0000256" key="1">
    <source>
        <dbReference type="SAM" id="Phobius"/>
    </source>
</evidence>
<organism evidence="2 3">
    <name type="scientific">Candidatus Chaera renei</name>
    <dbReference type="NCBI Taxonomy" id="2506947"/>
    <lineage>
        <taxon>Bacteria</taxon>
        <taxon>Candidatus Saccharimonadota</taxon>
        <taxon>Candidatus Saccharimonadia</taxon>
        <taxon>Candidatus Saccharimonadales</taxon>
        <taxon>Candidatus Saccharimonadaceae</taxon>
        <taxon>Candidatus Chaera</taxon>
    </lineage>
</organism>
<dbReference type="PANTHER" id="PTHR31446:SF29">
    <property type="entry name" value="ACID PHOSPHATASE_VANADIUM-DEPENDENT HALOPEROXIDASE-RELATED PROTEIN"/>
    <property type="match status" value="1"/>
</dbReference>
<name>A0A4Q0AII7_9BACT</name>
<keyword evidence="1" id="KW-0472">Membrane</keyword>
<protein>
    <submittedName>
        <fullName evidence="2">Divergent PAP2 family protein</fullName>
    </submittedName>
</protein>
<dbReference type="AlphaFoldDB" id="A0A4Q0AII7"/>
<proteinExistence type="predicted"/>
<keyword evidence="1" id="KW-1133">Transmembrane helix</keyword>
<dbReference type="PANTHER" id="PTHR31446">
    <property type="entry name" value="ACID PHOSPHATASE/VANADIUM-DEPENDENT HALOPEROXIDASE-RELATED PROTEIN"/>
    <property type="match status" value="1"/>
</dbReference>
<feature type="transmembrane region" description="Helical" evidence="1">
    <location>
        <begin position="63"/>
        <end position="80"/>
    </location>
</feature>
<dbReference type="Proteomes" id="UP000289269">
    <property type="component" value="Unassembled WGS sequence"/>
</dbReference>